<name>A0A1G9D9P3_9EURY</name>
<dbReference type="GO" id="GO:0015833">
    <property type="term" value="P:peptide transport"/>
    <property type="evidence" value="ECO:0007669"/>
    <property type="project" value="InterPro"/>
</dbReference>
<evidence type="ECO:0000256" key="2">
    <source>
        <dbReference type="ARBA" id="ARBA00022448"/>
    </source>
</evidence>
<dbReference type="PANTHER" id="PTHR43297">
    <property type="entry name" value="OLIGOPEPTIDE TRANSPORT ATP-BINDING PROTEIN APPD"/>
    <property type="match status" value="1"/>
</dbReference>
<gene>
    <name evidence="15" type="ORF">SAMN04515672_3485</name>
</gene>
<keyword evidence="4" id="KW-0547">Nucleotide-binding</keyword>
<dbReference type="InterPro" id="IPR013563">
    <property type="entry name" value="Oligopep_ABC_C"/>
</dbReference>
<dbReference type="STRING" id="1095776.SAMN04515672_3485"/>
<feature type="domain" description="ABC transporter" evidence="14">
    <location>
        <begin position="4"/>
        <end position="255"/>
    </location>
</feature>
<dbReference type="Pfam" id="PF00005">
    <property type="entry name" value="ABC_tran"/>
    <property type="match status" value="1"/>
</dbReference>
<dbReference type="Gene3D" id="3.40.50.300">
    <property type="entry name" value="P-loop containing nucleotide triphosphate hydrolases"/>
    <property type="match status" value="1"/>
</dbReference>
<keyword evidence="3" id="KW-1003">Cell membrane</keyword>
<dbReference type="InterPro" id="IPR050388">
    <property type="entry name" value="ABC_Ni/Peptide_Import"/>
</dbReference>
<evidence type="ECO:0000256" key="8">
    <source>
        <dbReference type="ARBA" id="ARBA00023136"/>
    </source>
</evidence>
<feature type="compositionally biased region" description="Basic and acidic residues" evidence="13">
    <location>
        <begin position="327"/>
        <end position="336"/>
    </location>
</feature>
<evidence type="ECO:0000256" key="9">
    <source>
        <dbReference type="ARBA" id="ARBA00038669"/>
    </source>
</evidence>
<dbReference type="NCBIfam" id="TIGR01727">
    <property type="entry name" value="oligo_HPY"/>
    <property type="match status" value="1"/>
</dbReference>
<dbReference type="Pfam" id="PF08352">
    <property type="entry name" value="oligo_HPY"/>
    <property type="match status" value="1"/>
</dbReference>
<dbReference type="FunFam" id="3.40.50.300:FF:000016">
    <property type="entry name" value="Oligopeptide ABC transporter ATP-binding component"/>
    <property type="match status" value="1"/>
</dbReference>
<dbReference type="PROSITE" id="PS50893">
    <property type="entry name" value="ABC_TRANSPORTER_2"/>
    <property type="match status" value="1"/>
</dbReference>
<dbReference type="InterPro" id="IPR003439">
    <property type="entry name" value="ABC_transporter-like_ATP-bd"/>
</dbReference>
<dbReference type="InterPro" id="IPR003593">
    <property type="entry name" value="AAA+_ATPase"/>
</dbReference>
<evidence type="ECO:0000256" key="5">
    <source>
        <dbReference type="ARBA" id="ARBA00022840"/>
    </source>
</evidence>
<dbReference type="AlphaFoldDB" id="A0A1G9D9P3"/>
<proteinExistence type="predicted"/>
<evidence type="ECO:0000256" key="1">
    <source>
        <dbReference type="ARBA" id="ARBA00004202"/>
    </source>
</evidence>
<evidence type="ECO:0000256" key="7">
    <source>
        <dbReference type="ARBA" id="ARBA00023065"/>
    </source>
</evidence>
<evidence type="ECO:0000313" key="15">
    <source>
        <dbReference type="EMBL" id="SDK60616.1"/>
    </source>
</evidence>
<dbReference type="SMART" id="SM00382">
    <property type="entry name" value="AAA"/>
    <property type="match status" value="1"/>
</dbReference>
<dbReference type="EC" id="7.2.2.11" evidence="10"/>
<evidence type="ECO:0000256" key="11">
    <source>
        <dbReference type="ARBA" id="ARBA00044143"/>
    </source>
</evidence>
<dbReference type="GO" id="GO:0005524">
    <property type="term" value="F:ATP binding"/>
    <property type="evidence" value="ECO:0007669"/>
    <property type="project" value="UniProtKB-KW"/>
</dbReference>
<feature type="region of interest" description="Disordered" evidence="13">
    <location>
        <begin position="327"/>
        <end position="350"/>
    </location>
</feature>
<dbReference type="OrthoDB" id="18209at2157"/>
<evidence type="ECO:0000313" key="16">
    <source>
        <dbReference type="Proteomes" id="UP000198882"/>
    </source>
</evidence>
<comment type="catalytic activity">
    <reaction evidence="12">
        <text>Ni(2+)(out) + ATP + H2O = Ni(2+)(in) + ADP + phosphate + H(+)</text>
        <dbReference type="Rhea" id="RHEA:15557"/>
        <dbReference type="ChEBI" id="CHEBI:15377"/>
        <dbReference type="ChEBI" id="CHEBI:15378"/>
        <dbReference type="ChEBI" id="CHEBI:30616"/>
        <dbReference type="ChEBI" id="CHEBI:43474"/>
        <dbReference type="ChEBI" id="CHEBI:49786"/>
        <dbReference type="ChEBI" id="CHEBI:456216"/>
        <dbReference type="EC" id="7.2.2.11"/>
    </reaction>
    <physiologicalReaction direction="left-to-right" evidence="12">
        <dbReference type="Rhea" id="RHEA:15558"/>
    </physiologicalReaction>
</comment>
<accession>A0A1G9D9P3</accession>
<dbReference type="PROSITE" id="PS00211">
    <property type="entry name" value="ABC_TRANSPORTER_1"/>
    <property type="match status" value="1"/>
</dbReference>
<evidence type="ECO:0000256" key="13">
    <source>
        <dbReference type="SAM" id="MobiDB-lite"/>
    </source>
</evidence>
<protein>
    <recommendedName>
        <fullName evidence="11">Nickel import system ATP-binding protein NikD</fullName>
        <ecNumber evidence="10">7.2.2.11</ecNumber>
    </recommendedName>
</protein>
<dbReference type="RefSeq" id="WP_090309917.1">
    <property type="nucleotide sequence ID" value="NZ_FNFE01000005.1"/>
</dbReference>
<keyword evidence="6" id="KW-1278">Translocase</keyword>
<keyword evidence="7" id="KW-0406">Ion transport</keyword>
<keyword evidence="5 15" id="KW-0067">ATP-binding</keyword>
<dbReference type="CDD" id="cd03257">
    <property type="entry name" value="ABC_NikE_OppD_transporters"/>
    <property type="match status" value="1"/>
</dbReference>
<keyword evidence="8" id="KW-0472">Membrane</keyword>
<evidence type="ECO:0000256" key="10">
    <source>
        <dbReference type="ARBA" id="ARBA00039098"/>
    </source>
</evidence>
<evidence type="ECO:0000256" key="12">
    <source>
        <dbReference type="ARBA" id="ARBA00048610"/>
    </source>
</evidence>
<dbReference type="GO" id="GO:0016887">
    <property type="term" value="F:ATP hydrolysis activity"/>
    <property type="evidence" value="ECO:0007669"/>
    <property type="project" value="InterPro"/>
</dbReference>
<dbReference type="InterPro" id="IPR027417">
    <property type="entry name" value="P-loop_NTPase"/>
</dbReference>
<evidence type="ECO:0000256" key="6">
    <source>
        <dbReference type="ARBA" id="ARBA00022967"/>
    </source>
</evidence>
<dbReference type="EMBL" id="FNFE01000005">
    <property type="protein sequence ID" value="SDK60616.1"/>
    <property type="molecule type" value="Genomic_DNA"/>
</dbReference>
<dbReference type="InterPro" id="IPR017871">
    <property type="entry name" value="ABC_transporter-like_CS"/>
</dbReference>
<evidence type="ECO:0000259" key="14">
    <source>
        <dbReference type="PROSITE" id="PS50893"/>
    </source>
</evidence>
<keyword evidence="2" id="KW-0813">Transport</keyword>
<dbReference type="GO" id="GO:0015413">
    <property type="term" value="F:ABC-type nickel transporter activity"/>
    <property type="evidence" value="ECO:0007669"/>
    <property type="project" value="UniProtKB-EC"/>
</dbReference>
<dbReference type="GO" id="GO:0005886">
    <property type="term" value="C:plasma membrane"/>
    <property type="evidence" value="ECO:0007669"/>
    <property type="project" value="UniProtKB-SubCell"/>
</dbReference>
<evidence type="ECO:0000256" key="3">
    <source>
        <dbReference type="ARBA" id="ARBA00022475"/>
    </source>
</evidence>
<dbReference type="SUPFAM" id="SSF52540">
    <property type="entry name" value="P-loop containing nucleoside triphosphate hydrolases"/>
    <property type="match status" value="1"/>
</dbReference>
<keyword evidence="16" id="KW-1185">Reference proteome</keyword>
<comment type="subunit">
    <text evidence="9">The complex is composed of two ATP-binding proteins (NikD and NikE), two transmembrane proteins (NikB and NikC) and a solute-binding protein (NikA).</text>
</comment>
<comment type="subcellular location">
    <subcellularLocation>
        <location evidence="1">Cell membrane</location>
        <topology evidence="1">Peripheral membrane protein</topology>
    </subcellularLocation>
</comment>
<evidence type="ECO:0000256" key="4">
    <source>
        <dbReference type="ARBA" id="ARBA00022741"/>
    </source>
</evidence>
<dbReference type="Proteomes" id="UP000198882">
    <property type="component" value="Unassembled WGS sequence"/>
</dbReference>
<dbReference type="PANTHER" id="PTHR43297:SF13">
    <property type="entry name" value="NICKEL ABC TRANSPORTER, ATP-BINDING PROTEIN"/>
    <property type="match status" value="1"/>
</dbReference>
<organism evidence="15 16">
    <name type="scientific">Natronorubrum texcoconense</name>
    <dbReference type="NCBI Taxonomy" id="1095776"/>
    <lineage>
        <taxon>Archaea</taxon>
        <taxon>Methanobacteriati</taxon>
        <taxon>Methanobacteriota</taxon>
        <taxon>Stenosarchaea group</taxon>
        <taxon>Halobacteria</taxon>
        <taxon>Halobacteriales</taxon>
        <taxon>Natrialbaceae</taxon>
        <taxon>Natronorubrum</taxon>
    </lineage>
</organism>
<reference evidence="16" key="1">
    <citation type="submission" date="2016-10" db="EMBL/GenBank/DDBJ databases">
        <authorList>
            <person name="Varghese N."/>
            <person name="Submissions S."/>
        </authorList>
    </citation>
    <scope>NUCLEOTIDE SEQUENCE [LARGE SCALE GENOMIC DNA]</scope>
    <source>
        <strain evidence="16">B4,CECT 8067,JCM 17497</strain>
    </source>
</reference>
<sequence>MSLLEVEDLRTYFFTADGIVQAVDGVSFEVDTGESLGIVGESGAGKSVAVKSIMGLIRDPGRVVDGSIRFDGRELTDLSERELRQEIRGNEIAIIFQDAMSALNPVFTVGSQIEEVIVENTDRSPKEARSRAVELLDDVGIPDPEQRIDEYPHQYSGGMQQRAMIAMALACDPRLIIADEPTTALDVTIQAGILDLFDDIQEKYETSMVYVTHDLGVVREVCDRVGVMYLGNMVECAPYDELYRNPKHPYTQSLLNSVVTPDETLDEIDPIGGTMPSAVSPPSGCRFRTRCPAAFDDCSKATPPSYDVGEDDPHEVACLLYDETVSRAEPALHESNTDTDPAESGGTADD</sequence>